<dbReference type="EC" id="3.6.1.31" evidence="9"/>
<dbReference type="Gene3D" id="3.10.20.810">
    <property type="entry name" value="Phosphoribosyl-AMP cyclohydrolase"/>
    <property type="match status" value="1"/>
</dbReference>
<dbReference type="EC" id="3.5.4.19" evidence="10"/>
<dbReference type="FunFam" id="3.40.50.1980:FF:000001">
    <property type="entry name" value="Histidinol dehydrogenase"/>
    <property type="match status" value="1"/>
</dbReference>
<dbReference type="InterPro" id="IPR015421">
    <property type="entry name" value="PyrdxlP-dep_Trfase_major"/>
</dbReference>
<dbReference type="InterPro" id="IPR012131">
    <property type="entry name" value="Hstdl_DH"/>
</dbReference>
<name>A0A6B2KWK4_9EUKA</name>
<dbReference type="InterPro" id="IPR015422">
    <property type="entry name" value="PyrdxlP-dep_Trfase_small"/>
</dbReference>
<evidence type="ECO:0000259" key="25">
    <source>
        <dbReference type="Pfam" id="PF00155"/>
    </source>
</evidence>
<dbReference type="FunFam" id="3.10.20.810:FF:000002">
    <property type="entry name" value="Histidine biosynthesis trifunctional protein"/>
    <property type="match status" value="1"/>
</dbReference>
<dbReference type="InterPro" id="IPR005861">
    <property type="entry name" value="HisP_aminotrans"/>
</dbReference>
<comment type="similarity">
    <text evidence="8">In the C-terminal section; belongs to the histidinol dehydrogenase family.</text>
</comment>
<dbReference type="Pfam" id="PF01503">
    <property type="entry name" value="PRA-PH"/>
    <property type="match status" value="1"/>
</dbReference>
<keyword evidence="21" id="KW-0560">Oxidoreductase</keyword>
<proteinExistence type="inferred from homology"/>
<dbReference type="GO" id="GO:0004635">
    <property type="term" value="F:phosphoribosyl-AMP cyclohydrolase activity"/>
    <property type="evidence" value="ECO:0007669"/>
    <property type="project" value="UniProtKB-EC"/>
</dbReference>
<protein>
    <recommendedName>
        <fullName evidence="11">Histidine biosynthesis trifunctional protein</fullName>
        <ecNumber evidence="10">3.5.4.19</ecNumber>
        <ecNumber evidence="9">3.6.1.31</ecNumber>
    </recommendedName>
    <alternativeName>
        <fullName evidence="24">Imidazole acetol-phosphate transaminase</fullName>
    </alternativeName>
</protein>
<evidence type="ECO:0000256" key="6">
    <source>
        <dbReference type="ARBA" id="ARBA00005169"/>
    </source>
</evidence>
<evidence type="ECO:0000256" key="24">
    <source>
        <dbReference type="ARBA" id="ARBA00030262"/>
    </source>
</evidence>
<organism evidence="27">
    <name type="scientific">Arcella intermedia</name>
    <dbReference type="NCBI Taxonomy" id="1963864"/>
    <lineage>
        <taxon>Eukaryota</taxon>
        <taxon>Amoebozoa</taxon>
        <taxon>Tubulinea</taxon>
        <taxon>Elardia</taxon>
        <taxon>Arcellinida</taxon>
        <taxon>Sphaerothecina</taxon>
        <taxon>Arcellidae</taxon>
        <taxon>Arcella</taxon>
    </lineage>
</organism>
<keyword evidence="18" id="KW-0862">Zinc</keyword>
<dbReference type="HAMAP" id="MF_01023">
    <property type="entry name" value="HisC_aminotrans_2"/>
    <property type="match status" value="1"/>
</dbReference>
<dbReference type="Pfam" id="PF01502">
    <property type="entry name" value="PRA-CH"/>
    <property type="match status" value="1"/>
</dbReference>
<dbReference type="Gene3D" id="3.40.50.1980">
    <property type="entry name" value="Nitrogenase molybdenum iron protein domain"/>
    <property type="match status" value="2"/>
</dbReference>
<evidence type="ECO:0000256" key="23">
    <source>
        <dbReference type="ARBA" id="ARBA00023268"/>
    </source>
</evidence>
<evidence type="ECO:0000256" key="2">
    <source>
        <dbReference type="ARBA" id="ARBA00001460"/>
    </source>
</evidence>
<evidence type="ECO:0000256" key="19">
    <source>
        <dbReference type="ARBA" id="ARBA00022840"/>
    </source>
</evidence>
<dbReference type="CDD" id="cd11546">
    <property type="entry name" value="NTP-PPase_His4"/>
    <property type="match status" value="1"/>
</dbReference>
<evidence type="ECO:0000256" key="17">
    <source>
        <dbReference type="ARBA" id="ARBA00022801"/>
    </source>
</evidence>
<evidence type="ECO:0000256" key="20">
    <source>
        <dbReference type="ARBA" id="ARBA00022898"/>
    </source>
</evidence>
<keyword evidence="15" id="KW-0479">Metal-binding</keyword>
<evidence type="ECO:0000259" key="26">
    <source>
        <dbReference type="Pfam" id="PF01502"/>
    </source>
</evidence>
<evidence type="ECO:0000256" key="11">
    <source>
        <dbReference type="ARBA" id="ARBA00017884"/>
    </source>
</evidence>
<dbReference type="InterPro" id="IPR001692">
    <property type="entry name" value="Histidinol_DH_CS"/>
</dbReference>
<feature type="domain" description="Phosphoribosyl-AMP cyclohydrolase" evidence="26">
    <location>
        <begin position="122"/>
        <end position="193"/>
    </location>
</feature>
<evidence type="ECO:0000256" key="18">
    <source>
        <dbReference type="ARBA" id="ARBA00022833"/>
    </source>
</evidence>
<comment type="cofactor">
    <cofactor evidence="3">
        <name>pyridoxal 5'-phosphate</name>
        <dbReference type="ChEBI" id="CHEBI:597326"/>
    </cofactor>
</comment>
<dbReference type="GO" id="GO:0000105">
    <property type="term" value="P:L-histidine biosynthetic process"/>
    <property type="evidence" value="ECO:0007669"/>
    <property type="project" value="UniProtKB-UniPathway"/>
</dbReference>
<dbReference type="EMBL" id="GIBP01000127">
    <property type="protein sequence ID" value="NDV29096.1"/>
    <property type="molecule type" value="Transcribed_RNA"/>
</dbReference>
<keyword evidence="20" id="KW-0663">Pyridoxal phosphate</keyword>
<keyword evidence="16" id="KW-0547">Nucleotide-binding</keyword>
<dbReference type="NCBIfam" id="TIGR00069">
    <property type="entry name" value="hisD"/>
    <property type="match status" value="1"/>
</dbReference>
<keyword evidence="14" id="KW-0808">Transferase</keyword>
<dbReference type="GO" id="GO:0046872">
    <property type="term" value="F:metal ion binding"/>
    <property type="evidence" value="ECO:0007669"/>
    <property type="project" value="UniProtKB-KW"/>
</dbReference>
<comment type="pathway">
    <text evidence="7">Amino-acid biosynthesis; L-histidine biosynthesis; L-histidine from 5-phospho-alpha-D-ribose 1-diphosphate: step 2/9.</text>
</comment>
<dbReference type="GO" id="GO:0004399">
    <property type="term" value="F:histidinol dehydrogenase activity"/>
    <property type="evidence" value="ECO:0007669"/>
    <property type="project" value="UniProtKB-ARBA"/>
</dbReference>
<keyword evidence="19" id="KW-0067">ATP-binding</keyword>
<dbReference type="GO" id="GO:0051287">
    <property type="term" value="F:NAD binding"/>
    <property type="evidence" value="ECO:0007669"/>
    <property type="project" value="InterPro"/>
</dbReference>
<dbReference type="AlphaFoldDB" id="A0A6B2KWK4"/>
<evidence type="ECO:0000256" key="1">
    <source>
        <dbReference type="ARBA" id="ARBA00000024"/>
    </source>
</evidence>
<dbReference type="GO" id="GO:0030170">
    <property type="term" value="F:pyridoxal phosphate binding"/>
    <property type="evidence" value="ECO:0007669"/>
    <property type="project" value="InterPro"/>
</dbReference>
<evidence type="ECO:0000256" key="15">
    <source>
        <dbReference type="ARBA" id="ARBA00022723"/>
    </source>
</evidence>
<dbReference type="UniPathway" id="UPA00031">
    <property type="reaction ID" value="UER00007"/>
</dbReference>
<dbReference type="Gene3D" id="3.40.640.10">
    <property type="entry name" value="Type I PLP-dependent aspartate aminotransferase-like (Major domain)"/>
    <property type="match status" value="1"/>
</dbReference>
<evidence type="ECO:0000256" key="12">
    <source>
        <dbReference type="ARBA" id="ARBA00022576"/>
    </source>
</evidence>
<evidence type="ECO:0000256" key="13">
    <source>
        <dbReference type="ARBA" id="ARBA00022605"/>
    </source>
</evidence>
<dbReference type="PROSITE" id="PS00611">
    <property type="entry name" value="HISOL_DEHYDROGENASE"/>
    <property type="match status" value="1"/>
</dbReference>
<dbReference type="SUPFAM" id="SSF101386">
    <property type="entry name" value="all-alpha NTP pyrophosphatases"/>
    <property type="match status" value="1"/>
</dbReference>
<evidence type="ECO:0000256" key="8">
    <source>
        <dbReference type="ARBA" id="ARBA00008260"/>
    </source>
</evidence>
<dbReference type="SUPFAM" id="SSF141734">
    <property type="entry name" value="HisI-like"/>
    <property type="match status" value="1"/>
</dbReference>
<comment type="catalytic activity">
    <reaction evidence="1">
        <text>1-(5-phospho-beta-D-ribosyl)-5'-AMP + H2O = 1-(5-phospho-beta-D-ribosyl)-5-[(5-phospho-beta-D-ribosylamino)methylideneamino]imidazole-4-carboxamide</text>
        <dbReference type="Rhea" id="RHEA:20049"/>
        <dbReference type="ChEBI" id="CHEBI:15377"/>
        <dbReference type="ChEBI" id="CHEBI:58435"/>
        <dbReference type="ChEBI" id="CHEBI:59457"/>
        <dbReference type="EC" id="3.5.4.19"/>
    </reaction>
</comment>
<dbReference type="NCBIfam" id="TIGR03188">
    <property type="entry name" value="histidine_hisI"/>
    <property type="match status" value="1"/>
</dbReference>
<dbReference type="Gene3D" id="3.90.1150.10">
    <property type="entry name" value="Aspartate Aminotransferase, domain 1"/>
    <property type="match status" value="1"/>
</dbReference>
<accession>A0A6B2KWK4</accession>
<dbReference type="GO" id="GO:0005524">
    <property type="term" value="F:ATP binding"/>
    <property type="evidence" value="ECO:0007669"/>
    <property type="project" value="UniProtKB-KW"/>
</dbReference>
<evidence type="ECO:0000256" key="3">
    <source>
        <dbReference type="ARBA" id="ARBA00001933"/>
    </source>
</evidence>
<dbReference type="PANTHER" id="PTHR21256:SF2">
    <property type="entry name" value="HISTIDINE BIOSYNTHESIS TRIFUNCTIONAL PROTEIN"/>
    <property type="match status" value="1"/>
</dbReference>
<dbReference type="InterPro" id="IPR016161">
    <property type="entry name" value="Ald_DH/histidinol_DH"/>
</dbReference>
<dbReference type="InterPro" id="IPR038019">
    <property type="entry name" value="PRib_AMP_CycHydrolase_sf"/>
</dbReference>
<evidence type="ECO:0000256" key="5">
    <source>
        <dbReference type="ARBA" id="ARBA00004940"/>
    </source>
</evidence>
<evidence type="ECO:0000256" key="7">
    <source>
        <dbReference type="ARBA" id="ARBA00005204"/>
    </source>
</evidence>
<dbReference type="InterPro" id="IPR015424">
    <property type="entry name" value="PyrdxlP-dep_Trfase"/>
</dbReference>
<sequence length="1242" mass="135379">MSSGIPKERLIYAVEANATTLDLIPRISSKVSALSLRRDPNQPLDLPLIKQIKTLAPHLDLSLRGISSEQEAQSLAQLSVKCEIVHGSLDYSSAFLQTLVTDRPDQLYTTVVVDEQGVALGLVYSSKDSIKEAIKQRRGIYHSRTRGLWPKGETSGATQDLLRVKVDCDGDCLCFVVHQHGSGFCHKNVRTCFGPEGGLGKLARVLESRRNNPQEGSYTNRLFNDAPLLNAKLREEVEELIEAKEKNDIAWEAADVIYFTMVAAVKAGVSLTDIEQQLESRAKKITRRKGDAKPGALKEEVKAKFSSLQRKSPSEILLQPKMDPVDPGALKIATKIVEEIRRNGEEALIHYATTLGDIPKGGKLTLSREDLKSAFDNLPKDQQELLERSAERVRKFAQSQRDTILDLYTPIEGGYAGHTVAAVDSAGCYAPGGRYPLPSSVLMTAITARVAGVKNVWVASPKPVPLTIAAAYVSGCDGFLQVGGAQAIAALAYGAGPVPAVDAIVGPGNKFVTAAKSVLSGVVKIDMLAGPSEVLVIADGSADPAVVAADLIAQAEHDPDASAILITVKAPGFAKQVDEELVKQLLKLETEPIANLSLLNNSFAVDAETLEEAFEISDKIGPEHLELHIKDANNYIHKLNHYGSLFVGNMSAEVLGDYCAGPNHVLPTRGTACYVGGLSVFTFLRVRTWLSINPDETAANLIKDARQLGTLEGLHGHAAASKIREPKAVGKRVWDNDTVLKELVRPDFADLPAYAPIKPLDVLSEELGIPLKALVKLDANENPYGPIPEILEALKNGDVYHIYPDPGQTYLRRAIAERHGISPEQVVAGTGADDLLELIIKLAPPRRPLLISSPTFGMYSFLGSIDRRQIIDVPRNSQNFAVDVEAVIATAHRTNAAIIFLTSPNNPTGNLLPRPDLIKILDSVPRAFIALDEAYIEFLPSATSVDLLAKYPQLIILRTFSKWAAIAGLRVGYAICHPQIARCFDTIKQPYNVNVAADYAARVALQCELKVQKEQVHKIIEARGTLYSIIAGCPFLKAYPDSASNFILMDVLKYPAWLLSSYLRQKGILLRYYTSSRLIRCIRISVGKPEDNLKFGEAVEEFGKIDHFQFFNASGILLDSNVVFGDVPLSRDVLEVLAKKYKVALISNGTGDEKLEKSDLKGLVNVVASAPMTPDFLKNVQNQLDVKKCVLVTANKDLVKASHFSAQLSIGLATEKDQNELLNEGALHVANDWKQLLKIFNL</sequence>
<dbReference type="InterPro" id="IPR004839">
    <property type="entry name" value="Aminotransferase_I/II_large"/>
</dbReference>
<comment type="catalytic activity">
    <reaction evidence="2">
        <text>1-(5-phospho-beta-D-ribosyl)-ATP + H2O = 1-(5-phospho-beta-D-ribosyl)-5'-AMP + diphosphate + H(+)</text>
        <dbReference type="Rhea" id="RHEA:22828"/>
        <dbReference type="ChEBI" id="CHEBI:15377"/>
        <dbReference type="ChEBI" id="CHEBI:15378"/>
        <dbReference type="ChEBI" id="CHEBI:33019"/>
        <dbReference type="ChEBI" id="CHEBI:59457"/>
        <dbReference type="ChEBI" id="CHEBI:73183"/>
        <dbReference type="EC" id="3.6.1.31"/>
    </reaction>
</comment>
<dbReference type="SUPFAM" id="SSF53720">
    <property type="entry name" value="ALDH-like"/>
    <property type="match status" value="1"/>
</dbReference>
<dbReference type="SUPFAM" id="SSF53383">
    <property type="entry name" value="PLP-dependent transferases"/>
    <property type="match status" value="1"/>
</dbReference>
<dbReference type="InterPro" id="IPR021130">
    <property type="entry name" value="PRib-ATP_PPHydrolase-like"/>
</dbReference>
<keyword evidence="17" id="KW-0378">Hydrolase</keyword>
<feature type="domain" description="Aminotransferase class I/classII large" evidence="25">
    <location>
        <begin position="774"/>
        <end position="1093"/>
    </location>
</feature>
<keyword evidence="12" id="KW-0032">Aminotransferase</keyword>
<evidence type="ECO:0000256" key="9">
    <source>
        <dbReference type="ARBA" id="ARBA00012414"/>
    </source>
</evidence>
<keyword evidence="23" id="KW-0511">Multifunctional enzyme</keyword>
<dbReference type="PRINTS" id="PR00083">
    <property type="entry name" value="HOLDHDRGNASE"/>
</dbReference>
<comment type="cofactor">
    <cofactor evidence="4">
        <name>Zn(2+)</name>
        <dbReference type="ChEBI" id="CHEBI:29105"/>
    </cofactor>
</comment>
<reference evidence="27" key="1">
    <citation type="journal article" date="2020" name="J. Eukaryot. Microbiol.">
        <title>De novo Sequencing, Assembly and Annotation of the Transcriptome for the Free-Living Testate Amoeba Arcella intermedia.</title>
        <authorList>
            <person name="Ribeiro G.M."/>
            <person name="Porfirio-Sousa A.L."/>
            <person name="Maurer-Alcala X.X."/>
            <person name="Katz L.A."/>
            <person name="Lahr D.J.G."/>
        </authorList>
    </citation>
    <scope>NUCLEOTIDE SEQUENCE</scope>
</reference>
<dbReference type="GO" id="GO:0004400">
    <property type="term" value="F:histidinol-phosphate transaminase activity"/>
    <property type="evidence" value="ECO:0007669"/>
    <property type="project" value="InterPro"/>
</dbReference>
<evidence type="ECO:0000256" key="14">
    <source>
        <dbReference type="ARBA" id="ARBA00022679"/>
    </source>
</evidence>
<dbReference type="CDD" id="cd06572">
    <property type="entry name" value="Histidinol_dh"/>
    <property type="match status" value="1"/>
</dbReference>
<evidence type="ECO:0000256" key="10">
    <source>
        <dbReference type="ARBA" id="ARBA00012721"/>
    </source>
</evidence>
<comment type="pathway">
    <text evidence="6">Amino-acid biosynthesis; L-histidine biosynthesis; L-histidine from 5-phospho-alpha-D-ribose 1-diphosphate: step 3/9.</text>
</comment>
<dbReference type="Gene3D" id="1.20.5.1300">
    <property type="match status" value="1"/>
</dbReference>
<evidence type="ECO:0000256" key="4">
    <source>
        <dbReference type="ARBA" id="ARBA00001947"/>
    </source>
</evidence>
<evidence type="ECO:0000313" key="27">
    <source>
        <dbReference type="EMBL" id="NDV29096.1"/>
    </source>
</evidence>
<evidence type="ECO:0000256" key="22">
    <source>
        <dbReference type="ARBA" id="ARBA00023102"/>
    </source>
</evidence>
<dbReference type="GO" id="GO:0005829">
    <property type="term" value="C:cytosol"/>
    <property type="evidence" value="ECO:0007669"/>
    <property type="project" value="TreeGrafter"/>
</dbReference>
<dbReference type="Pfam" id="PF00155">
    <property type="entry name" value="Aminotran_1_2"/>
    <property type="match status" value="1"/>
</dbReference>
<dbReference type="PANTHER" id="PTHR21256">
    <property type="entry name" value="HISTIDINOL DEHYDROGENASE HDH"/>
    <property type="match status" value="1"/>
</dbReference>
<dbReference type="InterPro" id="IPR008179">
    <property type="entry name" value="HisE"/>
</dbReference>
<comment type="pathway">
    <text evidence="5">Amino-acid biosynthesis; L-histidine biosynthesis; L-histidine from 5-phospho-alpha-D-ribose 1-diphosphate: step 9/9.</text>
</comment>
<dbReference type="Gene3D" id="1.10.287.1080">
    <property type="entry name" value="MazG-like"/>
    <property type="match status" value="1"/>
</dbReference>
<evidence type="ECO:0000256" key="16">
    <source>
        <dbReference type="ARBA" id="ARBA00022741"/>
    </source>
</evidence>
<dbReference type="Pfam" id="PF00815">
    <property type="entry name" value="Histidinol_dh"/>
    <property type="match status" value="1"/>
</dbReference>
<dbReference type="GO" id="GO:0004636">
    <property type="term" value="F:phosphoribosyl-ATP diphosphatase activity"/>
    <property type="evidence" value="ECO:0007669"/>
    <property type="project" value="UniProtKB-EC"/>
</dbReference>
<keyword evidence="22" id="KW-0368">Histidine biosynthesis</keyword>
<dbReference type="InterPro" id="IPR002496">
    <property type="entry name" value="PRib_AMP_CycHydrolase_dom"/>
</dbReference>
<dbReference type="CDD" id="cd00609">
    <property type="entry name" value="AAT_like"/>
    <property type="match status" value="1"/>
</dbReference>
<evidence type="ECO:0000256" key="21">
    <source>
        <dbReference type="ARBA" id="ARBA00023002"/>
    </source>
</evidence>
<keyword evidence="13" id="KW-0028">Amino-acid biosynthesis</keyword>